<dbReference type="Pfam" id="PF01266">
    <property type="entry name" value="DAO"/>
    <property type="match status" value="1"/>
</dbReference>
<gene>
    <name evidence="9" type="ORF">Voc01_053610</name>
</gene>
<keyword evidence="4" id="KW-0319">Glycerol metabolism</keyword>
<sequence>MSASLNAGRRQRELADLAAGTVVDVLVVGLGVTGAGVALDAAARGLTVAAVDTHDLAFGTSRWSSKLVHGGLRYLATGHVGLAYRSAVERDVLLRRTAPHLVTALPFVLPLTPSVSRRRAALTRVGFAAADTLRVVAGTPAAVLPRSRGVGAAEVTRWVPAVRRAGLRGGIVQWDGQLVDDARLVVALARTAAAHGARILTRCRVEELHARGASVCDTTTGERHELRARAVVNATGVWAGRLDPTVRLRPSRGTHLVLRAETLGHPTAALIVPVPGERNRFVFALPQPDGLVYAGLTDEPVDGPVDDVPAASPAEIAFLLDVLATGLDTAVTGADVVGVFAGLRPLLAGTAVRTAELSRRHEVTTSPAGVTTVVGGKLTTYRSTARDAVDAAVTAAGLTAGRCRTARLPLVGAGAPDQLARVDAPARLVARYGVEAAAVVAGAAGDAALLAPIADGTGVSAAELLWAVRHEGALDEADLLDRRTRIGLVPATRERALPAARTALLTA</sequence>
<dbReference type="PANTHER" id="PTHR11985:SF35">
    <property type="entry name" value="ANAEROBIC GLYCEROL-3-PHOSPHATE DEHYDROGENASE SUBUNIT A"/>
    <property type="match status" value="1"/>
</dbReference>
<comment type="cofactor">
    <cofactor evidence="1">
        <name>FAD</name>
        <dbReference type="ChEBI" id="CHEBI:57692"/>
    </cofactor>
</comment>
<dbReference type="Gene3D" id="1.10.8.870">
    <property type="entry name" value="Alpha-glycerophosphate oxidase, cap domain"/>
    <property type="match status" value="1"/>
</dbReference>
<protein>
    <submittedName>
        <fullName evidence="9">Glycerol-3-phosphate dehydrogenase</fullName>
    </submittedName>
</protein>
<comment type="similarity">
    <text evidence="2">Belongs to the FAD-dependent glycerol-3-phosphate dehydrogenase family.</text>
</comment>
<accession>A0A8J3ZTZ6</accession>
<dbReference type="PANTHER" id="PTHR11985">
    <property type="entry name" value="GLYCEROL-3-PHOSPHATE DEHYDROGENASE"/>
    <property type="match status" value="1"/>
</dbReference>
<keyword evidence="6" id="KW-0560">Oxidoreductase</keyword>
<dbReference type="Gene3D" id="3.30.9.10">
    <property type="entry name" value="D-Amino Acid Oxidase, subunit A, domain 2"/>
    <property type="match status" value="1"/>
</dbReference>
<evidence type="ECO:0000313" key="9">
    <source>
        <dbReference type="EMBL" id="GIJ70444.1"/>
    </source>
</evidence>
<feature type="domain" description="FAD dependent oxidoreductase" evidence="7">
    <location>
        <begin position="24"/>
        <end position="382"/>
    </location>
</feature>
<dbReference type="EMBL" id="BOPH01000080">
    <property type="protein sequence ID" value="GIJ70444.1"/>
    <property type="molecule type" value="Genomic_DNA"/>
</dbReference>
<comment type="caution">
    <text evidence="9">The sequence shown here is derived from an EMBL/GenBank/DDBJ whole genome shotgun (WGS) entry which is preliminary data.</text>
</comment>
<dbReference type="InterPro" id="IPR031656">
    <property type="entry name" value="DAO_C"/>
</dbReference>
<dbReference type="InterPro" id="IPR006076">
    <property type="entry name" value="FAD-dep_OxRdtase"/>
</dbReference>
<keyword evidence="10" id="KW-1185">Reference proteome</keyword>
<name>A0A8J3ZTZ6_9ACTN</name>
<dbReference type="SUPFAM" id="SSF51905">
    <property type="entry name" value="FAD/NAD(P)-binding domain"/>
    <property type="match status" value="1"/>
</dbReference>
<dbReference type="InterPro" id="IPR036188">
    <property type="entry name" value="FAD/NAD-bd_sf"/>
</dbReference>
<proteinExistence type="inferred from homology"/>
<dbReference type="GO" id="GO:0046168">
    <property type="term" value="P:glycerol-3-phosphate catabolic process"/>
    <property type="evidence" value="ECO:0007669"/>
    <property type="project" value="TreeGrafter"/>
</dbReference>
<dbReference type="AlphaFoldDB" id="A0A8J3ZTZ6"/>
<evidence type="ECO:0000313" key="10">
    <source>
        <dbReference type="Proteomes" id="UP000635606"/>
    </source>
</evidence>
<evidence type="ECO:0000259" key="7">
    <source>
        <dbReference type="Pfam" id="PF01266"/>
    </source>
</evidence>
<evidence type="ECO:0000256" key="6">
    <source>
        <dbReference type="ARBA" id="ARBA00023002"/>
    </source>
</evidence>
<feature type="domain" description="Alpha-glycerophosphate oxidase C-terminal" evidence="8">
    <location>
        <begin position="403"/>
        <end position="498"/>
    </location>
</feature>
<evidence type="ECO:0000256" key="1">
    <source>
        <dbReference type="ARBA" id="ARBA00001974"/>
    </source>
</evidence>
<dbReference type="Proteomes" id="UP000635606">
    <property type="component" value="Unassembled WGS sequence"/>
</dbReference>
<evidence type="ECO:0000259" key="8">
    <source>
        <dbReference type="Pfam" id="PF16901"/>
    </source>
</evidence>
<dbReference type="InterPro" id="IPR000447">
    <property type="entry name" value="G3P_DH_FAD-dep"/>
</dbReference>
<keyword evidence="5" id="KW-0274">FAD</keyword>
<dbReference type="Pfam" id="PF16901">
    <property type="entry name" value="DAO_C"/>
    <property type="match status" value="1"/>
</dbReference>
<dbReference type="PROSITE" id="PS00978">
    <property type="entry name" value="FAD_G3PDH_2"/>
    <property type="match status" value="1"/>
</dbReference>
<dbReference type="RefSeq" id="WP_203930345.1">
    <property type="nucleotide sequence ID" value="NZ_BOPH01000080.1"/>
</dbReference>
<evidence type="ECO:0000256" key="3">
    <source>
        <dbReference type="ARBA" id="ARBA00022630"/>
    </source>
</evidence>
<evidence type="ECO:0000256" key="5">
    <source>
        <dbReference type="ARBA" id="ARBA00022827"/>
    </source>
</evidence>
<dbReference type="GO" id="GO:0006071">
    <property type="term" value="P:glycerol metabolic process"/>
    <property type="evidence" value="ECO:0007669"/>
    <property type="project" value="UniProtKB-KW"/>
</dbReference>
<dbReference type="InterPro" id="IPR038299">
    <property type="entry name" value="DAO_C_sf"/>
</dbReference>
<dbReference type="GO" id="GO:0004368">
    <property type="term" value="F:glycerol-3-phosphate dehydrogenase (quinone) activity"/>
    <property type="evidence" value="ECO:0007669"/>
    <property type="project" value="InterPro"/>
</dbReference>
<organism evidence="9 10">
    <name type="scientific">Virgisporangium ochraceum</name>
    <dbReference type="NCBI Taxonomy" id="65505"/>
    <lineage>
        <taxon>Bacteria</taxon>
        <taxon>Bacillati</taxon>
        <taxon>Actinomycetota</taxon>
        <taxon>Actinomycetes</taxon>
        <taxon>Micromonosporales</taxon>
        <taxon>Micromonosporaceae</taxon>
        <taxon>Virgisporangium</taxon>
    </lineage>
</organism>
<evidence type="ECO:0000256" key="4">
    <source>
        <dbReference type="ARBA" id="ARBA00022798"/>
    </source>
</evidence>
<evidence type="ECO:0000256" key="2">
    <source>
        <dbReference type="ARBA" id="ARBA00007330"/>
    </source>
</evidence>
<dbReference type="PRINTS" id="PR01001">
    <property type="entry name" value="FADG3PDH"/>
</dbReference>
<keyword evidence="3" id="KW-0285">Flavoprotein</keyword>
<reference evidence="9" key="1">
    <citation type="submission" date="2021-01" db="EMBL/GenBank/DDBJ databases">
        <title>Whole genome shotgun sequence of Virgisporangium ochraceum NBRC 16418.</title>
        <authorList>
            <person name="Komaki H."/>
            <person name="Tamura T."/>
        </authorList>
    </citation>
    <scope>NUCLEOTIDE SEQUENCE</scope>
    <source>
        <strain evidence="9">NBRC 16418</strain>
    </source>
</reference>
<dbReference type="Gene3D" id="3.50.50.60">
    <property type="entry name" value="FAD/NAD(P)-binding domain"/>
    <property type="match status" value="1"/>
</dbReference>